<gene>
    <name evidence="2" type="ORF">F7O44_06190</name>
</gene>
<name>A0A7K3M0U9_9ACTN</name>
<dbReference type="GO" id="GO:0004803">
    <property type="term" value="F:transposase activity"/>
    <property type="evidence" value="ECO:0007669"/>
    <property type="project" value="InterPro"/>
</dbReference>
<dbReference type="AlphaFoldDB" id="A0A7K3M0U9"/>
<dbReference type="InterPro" id="IPR051839">
    <property type="entry name" value="RD_transcriptional_regulator"/>
</dbReference>
<dbReference type="SUPFAM" id="SSF46689">
    <property type="entry name" value="Homeodomain-like"/>
    <property type="match status" value="1"/>
</dbReference>
<dbReference type="Gene3D" id="1.10.10.60">
    <property type="entry name" value="Homeodomain-like"/>
    <property type="match status" value="1"/>
</dbReference>
<dbReference type="PANTHER" id="PTHR33215:SF13">
    <property type="entry name" value="PROTEIN DISTAL ANTENNA"/>
    <property type="match status" value="1"/>
</dbReference>
<dbReference type="EMBL" id="WLZY01000001">
    <property type="protein sequence ID" value="NDL56657.1"/>
    <property type="molecule type" value="Genomic_DNA"/>
</dbReference>
<comment type="caution">
    <text evidence="2">The sequence shown here is derived from an EMBL/GenBank/DDBJ whole genome shotgun (WGS) entry which is preliminary data.</text>
</comment>
<dbReference type="Pfam" id="PF01527">
    <property type="entry name" value="HTH_Tnp_1"/>
    <property type="match status" value="1"/>
</dbReference>
<evidence type="ECO:0000256" key="1">
    <source>
        <dbReference type="SAM" id="Coils"/>
    </source>
</evidence>
<keyword evidence="3" id="KW-1185">Reference proteome</keyword>
<dbReference type="InterPro" id="IPR009057">
    <property type="entry name" value="Homeodomain-like_sf"/>
</dbReference>
<feature type="coiled-coil region" evidence="1">
    <location>
        <begin position="65"/>
        <end position="92"/>
    </location>
</feature>
<dbReference type="InterPro" id="IPR002514">
    <property type="entry name" value="Transposase_8"/>
</dbReference>
<evidence type="ECO:0000313" key="2">
    <source>
        <dbReference type="EMBL" id="NDL56657.1"/>
    </source>
</evidence>
<dbReference type="Proteomes" id="UP000460435">
    <property type="component" value="Unassembled WGS sequence"/>
</dbReference>
<sequence length="101" mass="11558">MRREVEVGARGKFTPEYKAEAVELVISSGRSIAHTANGLGIGSETLRNWVKMAKKRGEFEEKPLDVSERARLKELEEEVRRLKLEREILKKAAAWFAKESM</sequence>
<organism evidence="2 3">
    <name type="scientific">Phytoactinopolyspora mesophila</name>
    <dbReference type="NCBI Taxonomy" id="2650750"/>
    <lineage>
        <taxon>Bacteria</taxon>
        <taxon>Bacillati</taxon>
        <taxon>Actinomycetota</taxon>
        <taxon>Actinomycetes</taxon>
        <taxon>Jiangellales</taxon>
        <taxon>Jiangellaceae</taxon>
        <taxon>Phytoactinopolyspora</taxon>
    </lineage>
</organism>
<accession>A0A7K3M0U9</accession>
<evidence type="ECO:0000313" key="3">
    <source>
        <dbReference type="Proteomes" id="UP000460435"/>
    </source>
</evidence>
<reference evidence="2 3" key="1">
    <citation type="submission" date="2019-11" db="EMBL/GenBank/DDBJ databases">
        <authorList>
            <person name="Li X.-J."/>
            <person name="Feng X.-M."/>
        </authorList>
    </citation>
    <scope>NUCLEOTIDE SEQUENCE [LARGE SCALE GENOMIC DNA]</scope>
    <source>
        <strain evidence="2 3">XMNu-373</strain>
    </source>
</reference>
<keyword evidence="1" id="KW-0175">Coiled coil</keyword>
<protein>
    <submittedName>
        <fullName evidence="2">Transposase</fullName>
    </submittedName>
</protein>
<dbReference type="GO" id="GO:0003677">
    <property type="term" value="F:DNA binding"/>
    <property type="evidence" value="ECO:0007669"/>
    <property type="project" value="InterPro"/>
</dbReference>
<dbReference type="GO" id="GO:0006313">
    <property type="term" value="P:DNA transposition"/>
    <property type="evidence" value="ECO:0007669"/>
    <property type="project" value="InterPro"/>
</dbReference>
<dbReference type="PANTHER" id="PTHR33215">
    <property type="entry name" value="PROTEIN DISTAL ANTENNA"/>
    <property type="match status" value="1"/>
</dbReference>
<proteinExistence type="predicted"/>